<dbReference type="EMBL" id="CP003984">
    <property type="protein sequence ID" value="AII86962.1"/>
    <property type="molecule type" value="Genomic_DNA"/>
</dbReference>
<evidence type="ECO:0000259" key="3">
    <source>
        <dbReference type="Pfam" id="PF08547"/>
    </source>
</evidence>
<dbReference type="InterPro" id="IPR008979">
    <property type="entry name" value="Galactose-bd-like_sf"/>
</dbReference>
<organism evidence="4 5">
    <name type="scientific">Planktomarina temperata RCA23</name>
    <dbReference type="NCBI Taxonomy" id="666509"/>
    <lineage>
        <taxon>Bacteria</taxon>
        <taxon>Pseudomonadati</taxon>
        <taxon>Pseudomonadota</taxon>
        <taxon>Alphaproteobacteria</taxon>
        <taxon>Rhodobacterales</taxon>
        <taxon>Paracoccaceae</taxon>
        <taxon>Planktomarina</taxon>
    </lineage>
</organism>
<name>A0AAN0VIB0_9RHOB</name>
<dbReference type="PANTHER" id="PTHR13194:SF19">
    <property type="entry name" value="NAD(P)-BINDING ROSSMANN-FOLD SUPERFAMILY PROTEIN"/>
    <property type="match status" value="1"/>
</dbReference>
<evidence type="ECO:0000313" key="4">
    <source>
        <dbReference type="EMBL" id="AII86962.1"/>
    </source>
</evidence>
<accession>A0AAN0VIB0</accession>
<dbReference type="InterPro" id="IPR013857">
    <property type="entry name" value="NADH-UbQ_OxRdtase-assoc_prot30"/>
</dbReference>
<keyword evidence="2" id="KW-0732">Signal</keyword>
<keyword evidence="5" id="KW-1185">Reference proteome</keyword>
<protein>
    <recommendedName>
        <fullName evidence="3">NADH:ubiquinone oxidoreductase intermediate-associated protein 30 domain-containing protein</fullName>
    </recommendedName>
</protein>
<proteinExistence type="inferred from homology"/>
<evidence type="ECO:0000256" key="2">
    <source>
        <dbReference type="SAM" id="SignalP"/>
    </source>
</evidence>
<dbReference type="InterPro" id="IPR039131">
    <property type="entry name" value="NDUFAF1"/>
</dbReference>
<dbReference type="Proteomes" id="UP000028680">
    <property type="component" value="Chromosome"/>
</dbReference>
<reference evidence="4 5" key="1">
    <citation type="journal article" date="2014" name="ISME J.">
        <title>Adaptation of an abundant Roseobacter RCA organism to pelagic systems revealed by genomic and transcriptomic analyses.</title>
        <authorList>
            <person name="Voget S."/>
            <person name="Wemheuer B."/>
            <person name="Brinkhoff T."/>
            <person name="Vollmers J."/>
            <person name="Dietrich S."/>
            <person name="Giebel H.A."/>
            <person name="Beardsley C."/>
            <person name="Sardemann C."/>
            <person name="Bakenhus I."/>
            <person name="Billerbeck S."/>
            <person name="Daniel R."/>
            <person name="Simon M."/>
        </authorList>
    </citation>
    <scope>NUCLEOTIDE SEQUENCE [LARGE SCALE GENOMIC DNA]</scope>
    <source>
        <strain evidence="4 5">RCA23</strain>
    </source>
</reference>
<feature type="chain" id="PRO_5042917026" description="NADH:ubiquinone oxidoreductase intermediate-associated protein 30 domain-containing protein" evidence="2">
    <location>
        <begin position="23"/>
        <end position="177"/>
    </location>
</feature>
<dbReference type="PANTHER" id="PTHR13194">
    <property type="entry name" value="COMPLEX I INTERMEDIATE-ASSOCIATED PROTEIN 30"/>
    <property type="match status" value="1"/>
</dbReference>
<dbReference type="KEGG" id="ptp:RCA23_c14200"/>
<feature type="signal peptide" evidence="2">
    <location>
        <begin position="1"/>
        <end position="22"/>
    </location>
</feature>
<dbReference type="RefSeq" id="WP_044049749.1">
    <property type="nucleotide sequence ID" value="NZ_CP003984.1"/>
</dbReference>
<dbReference type="AlphaFoldDB" id="A0AAN0VIB0"/>
<sequence length="177" mass="19546">MKTITASLFTLLLLLTNGSAMADNLIKTGQWAYLADTVMGGISEGTAQFEDQGTSQVIRLSGEVSTANNGGFIQVRSPVVWEAAKGKTGIKLMVKGNGDLYYLHIRSTNTRLPWHYYQQSFQTNGSWNEVRLPFEAFVKSSSLLRTTLNQSKIKTIGIVAYGKDYTADVSVKSLEFY</sequence>
<dbReference type="Pfam" id="PF08547">
    <property type="entry name" value="CIA30"/>
    <property type="match status" value="1"/>
</dbReference>
<dbReference type="SUPFAM" id="SSF49785">
    <property type="entry name" value="Galactose-binding domain-like"/>
    <property type="match status" value="1"/>
</dbReference>
<comment type="similarity">
    <text evidence="1">Belongs to the CIA30 family.</text>
</comment>
<feature type="domain" description="NADH:ubiquinone oxidoreductase intermediate-associated protein 30" evidence="3">
    <location>
        <begin position="29"/>
        <end position="164"/>
    </location>
</feature>
<evidence type="ECO:0000256" key="1">
    <source>
        <dbReference type="ARBA" id="ARBA00007884"/>
    </source>
</evidence>
<evidence type="ECO:0000313" key="5">
    <source>
        <dbReference type="Proteomes" id="UP000028680"/>
    </source>
</evidence>
<gene>
    <name evidence="4" type="ORF">RCA23_c14200</name>
</gene>